<evidence type="ECO:0000256" key="1">
    <source>
        <dbReference type="ARBA" id="ARBA00022729"/>
    </source>
</evidence>
<keyword evidence="6" id="KW-1185">Reference proteome</keyword>
<dbReference type="Pfam" id="PF13205">
    <property type="entry name" value="Big_5"/>
    <property type="match status" value="1"/>
</dbReference>
<evidence type="ECO:0000313" key="6">
    <source>
        <dbReference type="Proteomes" id="UP000649617"/>
    </source>
</evidence>
<dbReference type="AlphaFoldDB" id="A0A812XNL7"/>
<name>A0A812XNL7_SYMPI</name>
<gene>
    <name evidence="5" type="ORF">SPIL2461_LOCUS21847</name>
</gene>
<feature type="domain" description="SbsA Ig-like" evidence="4">
    <location>
        <begin position="467"/>
        <end position="585"/>
    </location>
</feature>
<evidence type="ECO:0000256" key="3">
    <source>
        <dbReference type="SAM" id="Phobius"/>
    </source>
</evidence>
<keyword evidence="1" id="KW-0732">Signal</keyword>
<keyword evidence="3" id="KW-0472">Membrane</keyword>
<dbReference type="Proteomes" id="UP000649617">
    <property type="component" value="Unassembled WGS sequence"/>
</dbReference>
<organism evidence="5 6">
    <name type="scientific">Symbiodinium pilosum</name>
    <name type="common">Dinoflagellate</name>
    <dbReference type="NCBI Taxonomy" id="2952"/>
    <lineage>
        <taxon>Eukaryota</taxon>
        <taxon>Sar</taxon>
        <taxon>Alveolata</taxon>
        <taxon>Dinophyceae</taxon>
        <taxon>Suessiales</taxon>
        <taxon>Symbiodiniaceae</taxon>
        <taxon>Symbiodinium</taxon>
    </lineage>
</organism>
<dbReference type="OrthoDB" id="437296at2759"/>
<proteinExistence type="predicted"/>
<evidence type="ECO:0000256" key="2">
    <source>
        <dbReference type="SAM" id="MobiDB-lite"/>
    </source>
</evidence>
<dbReference type="EMBL" id="CAJNIZ010046660">
    <property type="protein sequence ID" value="CAE7753350.1"/>
    <property type="molecule type" value="Genomic_DNA"/>
</dbReference>
<sequence>MARIPWLLFVHASRLAPSFDISPHYNFASLLGSWDTEESKEELATATITIRGGYSAQVLPIIEASIEGVLRMFCEEGSILIFTERLVSDVGGGSYSMTVEFQILPPRDGGGDCAWELRAAAQGADAPPFDECDGYCPRQKPLFRRALENQIWMYPSTRSMATASWYVRMFSIFCHRLEVVRPRNFPAMQAQDWRCEDFFVEATAHPPDPGAVTTTSAAGGELTTTRDVVSSDDPCSWISSPCLCATVTACSWVNNLNSCVQVPVPHSNQERCGFCPTLPWCNPSPVQECPTALTICSCSLMGPKCNWTLDSGRCFAPAAGPTGVPCSLCPLSTANCPRPIVTSITPPADALLGFGELGYDLTISFDRPVRFPRPSDTIVGNIYLDCELEEGQYLPWDAPQGATLRIEVPAAKRIILSGGLQVRLQLSNHSFWSRYLCTLNIQDGAMVDVVEDVPCVAASWHRAAMSDNVGPLATTITPQTGLRDVALDTAEATIKFNEPVFLMLQEVTIYRLDPNSGPERYDEVGKLPATMTDTVELIETLKISLSAIELDNDAVYSLQLPEGLVVDRANNRFKGLEAGTWAFRTEVGTRLQRVNFGLGAGAVAGIVAGIVLLAAAVAGILIFFRWKVVKKYEDRSVRPMEGSTPKASQVQTLHNDAAALQDVGPR</sequence>
<evidence type="ECO:0000259" key="4">
    <source>
        <dbReference type="Pfam" id="PF13205"/>
    </source>
</evidence>
<dbReference type="InterPro" id="IPR032812">
    <property type="entry name" value="SbsA_Ig"/>
</dbReference>
<keyword evidence="3" id="KW-1133">Transmembrane helix</keyword>
<feature type="region of interest" description="Disordered" evidence="2">
    <location>
        <begin position="638"/>
        <end position="666"/>
    </location>
</feature>
<evidence type="ECO:0000313" key="5">
    <source>
        <dbReference type="EMBL" id="CAE7753350.1"/>
    </source>
</evidence>
<protein>
    <recommendedName>
        <fullName evidence="4">SbsA Ig-like domain-containing protein</fullName>
    </recommendedName>
</protein>
<reference evidence="5" key="1">
    <citation type="submission" date="2021-02" db="EMBL/GenBank/DDBJ databases">
        <authorList>
            <person name="Dougan E. K."/>
            <person name="Rhodes N."/>
            <person name="Thang M."/>
            <person name="Chan C."/>
        </authorList>
    </citation>
    <scope>NUCLEOTIDE SEQUENCE</scope>
</reference>
<comment type="caution">
    <text evidence="5">The sequence shown here is derived from an EMBL/GenBank/DDBJ whole genome shotgun (WGS) entry which is preliminary data.</text>
</comment>
<feature type="non-terminal residue" evidence="5">
    <location>
        <position position="1"/>
    </location>
</feature>
<feature type="compositionally biased region" description="Polar residues" evidence="2">
    <location>
        <begin position="645"/>
        <end position="654"/>
    </location>
</feature>
<feature type="transmembrane region" description="Helical" evidence="3">
    <location>
        <begin position="596"/>
        <end position="624"/>
    </location>
</feature>
<keyword evidence="3" id="KW-0812">Transmembrane</keyword>
<accession>A0A812XNL7</accession>